<dbReference type="GO" id="GO:0004519">
    <property type="term" value="F:endonuclease activity"/>
    <property type="evidence" value="ECO:0007669"/>
    <property type="project" value="UniProtKB-KW"/>
</dbReference>
<dbReference type="InterPro" id="IPR036237">
    <property type="entry name" value="Xyl_isomerase-like_sf"/>
</dbReference>
<evidence type="ECO:0000313" key="2">
    <source>
        <dbReference type="EMBL" id="ARQ97960.1"/>
    </source>
</evidence>
<organism evidence="2 3">
    <name type="scientific">Campylobacter lanienae NCTC 13004</name>
    <dbReference type="NCBI Taxonomy" id="1031753"/>
    <lineage>
        <taxon>Bacteria</taxon>
        <taxon>Pseudomonadati</taxon>
        <taxon>Campylobacterota</taxon>
        <taxon>Epsilonproteobacteria</taxon>
        <taxon>Campylobacterales</taxon>
        <taxon>Campylobacteraceae</taxon>
        <taxon>Campylobacter</taxon>
    </lineage>
</organism>
<protein>
    <submittedName>
        <fullName evidence="2">AP endonuclease family protein</fullName>
    </submittedName>
</protein>
<dbReference type="KEGG" id="clx:CLAN_1236"/>
<reference evidence="3" key="1">
    <citation type="journal article" date="2017" name="Genome Biol. Evol.">
        <title>Comparative Genomic Analysis Identifies a Campylobacter Clade Deficient in Selenium Metabolism.</title>
        <authorList>
            <person name="Miller W.G."/>
            <person name="Yee E."/>
            <person name="Lopes B.S."/>
            <person name="Chapman M.H."/>
            <person name="Huynh S."/>
            <person name="Bono J.L."/>
            <person name="Parker C.T."/>
            <person name="Strachan N.J.C."/>
            <person name="Forbes K.J."/>
        </authorList>
    </citation>
    <scope>NUCLEOTIDE SEQUENCE [LARGE SCALE GENOMIC DNA]</scope>
    <source>
        <strain evidence="3">NCTC 13004</strain>
    </source>
</reference>
<reference evidence="3" key="2">
    <citation type="journal article" date="2017" name="Genome Biol. Evol.">
        <title>Comparative genomic analysis identifies a Campylobacter clade deficient in selenium metabolism.</title>
        <authorList>
            <person name="Miller W.G."/>
            <person name="Yee E."/>
            <person name="Lopes B.S."/>
            <person name="Chapman M.H."/>
            <person name="Huynh S."/>
            <person name="Bono J.L."/>
            <person name="Parker C.T."/>
            <person name="Strachan N.J.C."/>
            <person name="Forbes K.J."/>
        </authorList>
    </citation>
    <scope>NUCLEOTIDE SEQUENCE [LARGE SCALE GENOMIC DNA]</scope>
    <source>
        <strain evidence="3">NCTC 13004</strain>
    </source>
</reference>
<keyword evidence="2" id="KW-0255">Endonuclease</keyword>
<accession>A0A1X9SP26</accession>
<keyword evidence="2" id="KW-0540">Nuclease</keyword>
<dbReference type="RefSeq" id="WP_100590839.1">
    <property type="nucleotide sequence ID" value="NZ_CP015578.1"/>
</dbReference>
<sequence length="261" mass="29576">MSYKIGLKLWSLNENYISPARELFELGVYDYIELYAVPNSLNMISKWKSLAKDCGVKFAIHAPHFSSGLDFSNPNKLNDNLNLCEEVKVYQNELEALYTIFHPGIGGKLKESIRQMKMIKNLKFAIENKPYIVPIDSDNNAFCVGSTYEDIKEILSEVGCDFCLDAGHALCSANYQGLNPYDYITKFNTLKPTIYHISDNDQEAKFDAHLHFGDGSIDIARIVSILRGGEFLAIETIKDSKENLDDFIKDSNYLKDIISNL</sequence>
<dbReference type="EMBL" id="CP015578">
    <property type="protein sequence ID" value="ARQ97960.1"/>
    <property type="molecule type" value="Genomic_DNA"/>
</dbReference>
<evidence type="ECO:0000313" key="3">
    <source>
        <dbReference type="Proteomes" id="UP000202031"/>
    </source>
</evidence>
<gene>
    <name evidence="2" type="ORF">CLAN_1236</name>
</gene>
<dbReference type="SUPFAM" id="SSF51658">
    <property type="entry name" value="Xylose isomerase-like"/>
    <property type="match status" value="1"/>
</dbReference>
<keyword evidence="2" id="KW-0378">Hydrolase</keyword>
<dbReference type="Pfam" id="PF01261">
    <property type="entry name" value="AP_endonuc_2"/>
    <property type="match status" value="1"/>
</dbReference>
<proteinExistence type="predicted"/>
<feature type="domain" description="Xylose isomerase-like TIM barrel" evidence="1">
    <location>
        <begin position="25"/>
        <end position="255"/>
    </location>
</feature>
<dbReference type="GeneID" id="46921704"/>
<evidence type="ECO:0000259" key="1">
    <source>
        <dbReference type="Pfam" id="PF01261"/>
    </source>
</evidence>
<dbReference type="Gene3D" id="3.20.20.150">
    <property type="entry name" value="Divalent-metal-dependent TIM barrel enzymes"/>
    <property type="match status" value="1"/>
</dbReference>
<dbReference type="Proteomes" id="UP000202031">
    <property type="component" value="Chromosome"/>
</dbReference>
<name>A0A1X9SP26_9BACT</name>
<dbReference type="AlphaFoldDB" id="A0A1X9SP26"/>
<dbReference type="InterPro" id="IPR013022">
    <property type="entry name" value="Xyl_isomerase-like_TIM-brl"/>
</dbReference>